<feature type="compositionally biased region" description="Basic and acidic residues" evidence="5">
    <location>
        <begin position="1"/>
        <end position="32"/>
    </location>
</feature>
<feature type="compositionally biased region" description="Basic and acidic residues" evidence="5">
    <location>
        <begin position="70"/>
        <end position="99"/>
    </location>
</feature>
<proteinExistence type="predicted"/>
<dbReference type="STRING" id="1230097.A0A423WX64"/>
<evidence type="ECO:0000256" key="6">
    <source>
        <dbReference type="SAM" id="Phobius"/>
    </source>
</evidence>
<keyword evidence="3 6" id="KW-1133">Transmembrane helix</keyword>
<protein>
    <recommendedName>
        <fullName evidence="7">Major facilitator superfamily (MFS) profile domain-containing protein</fullName>
    </recommendedName>
</protein>
<dbReference type="GO" id="GO:0016020">
    <property type="term" value="C:membrane"/>
    <property type="evidence" value="ECO:0007669"/>
    <property type="project" value="UniProtKB-SubCell"/>
</dbReference>
<feature type="transmembrane region" description="Helical" evidence="6">
    <location>
        <begin position="189"/>
        <end position="210"/>
    </location>
</feature>
<evidence type="ECO:0000256" key="5">
    <source>
        <dbReference type="SAM" id="MobiDB-lite"/>
    </source>
</evidence>
<dbReference type="InterPro" id="IPR011701">
    <property type="entry name" value="MFS"/>
</dbReference>
<feature type="transmembrane region" description="Helical" evidence="6">
    <location>
        <begin position="277"/>
        <end position="299"/>
    </location>
</feature>
<feature type="transmembrane region" description="Helical" evidence="6">
    <location>
        <begin position="250"/>
        <end position="271"/>
    </location>
</feature>
<keyword evidence="9" id="KW-1185">Reference proteome</keyword>
<feature type="transmembrane region" description="Helical" evidence="6">
    <location>
        <begin position="468"/>
        <end position="488"/>
    </location>
</feature>
<dbReference type="Pfam" id="PF07690">
    <property type="entry name" value="MFS_1"/>
    <property type="match status" value="1"/>
</dbReference>
<feature type="transmembrane region" description="Helical" evidence="6">
    <location>
        <begin position="216"/>
        <end position="238"/>
    </location>
</feature>
<dbReference type="AlphaFoldDB" id="A0A423WX64"/>
<dbReference type="Proteomes" id="UP000285146">
    <property type="component" value="Unassembled WGS sequence"/>
</dbReference>
<evidence type="ECO:0000256" key="1">
    <source>
        <dbReference type="ARBA" id="ARBA00004141"/>
    </source>
</evidence>
<dbReference type="InParanoid" id="A0A423WX64"/>
<dbReference type="OrthoDB" id="6770063at2759"/>
<feature type="transmembrane region" description="Helical" evidence="6">
    <location>
        <begin position="122"/>
        <end position="143"/>
    </location>
</feature>
<comment type="caution">
    <text evidence="8">The sequence shown here is derived from an EMBL/GenBank/DDBJ whole genome shotgun (WGS) entry which is preliminary data.</text>
</comment>
<dbReference type="Gene3D" id="1.20.1250.20">
    <property type="entry name" value="MFS general substrate transporter like domains"/>
    <property type="match status" value="1"/>
</dbReference>
<sequence>MSHSRRGPDDLRRNDETTTGGDHRASDVDIEKSAPPSDDETSGSSVSLGQIAPSREQSPENRPRITRSISEVRDGIESRRDIEIGQPLEKEPTPRRLADPDLVTFDVDDPHNPKDWSFGRKWAAVAVVSMFTFISPVSSTMTAPALNSIGKELDITSEFEKQLSLSIFVLAYAIGPLLLGPLSELYGRVIVLQLSNLFYLFFNLGCGLCHTKAQLIIFRFLAGFGGSAPLAIGGGVLSDLFTAEERGKAMGAYSLAPLLGPAVGPIAGAFISENTSWRWIFYATTIADAVIQFAGLFLLQETYTPVLLRWRKEKLIKETGNTALHTDFDDPDKTVTRTLATAWVRPFRLLFTQPIVQILALYMMYLYGLMYLVLSSFPTLWASSYGMSTGIGGLNYISLGLGFFLGSQLCAPLQDRIYARLKRRYNVTVGRPEFRLPMMVPGALLIPVGLFIYGWTAQYRTTWVAPDIGVVVYTTGVIIGFQCIQGFLVDTYTRYAASAVAAATVLRSLAGFGFPLFAPSLYDRLQYGWGNSLLALVGMIIGWPAPILLWVYGPRLRAKSPFAAGPGPRG</sequence>
<evidence type="ECO:0000259" key="7">
    <source>
        <dbReference type="PROSITE" id="PS50850"/>
    </source>
</evidence>
<dbReference type="FunFam" id="1.20.1250.20:FF:000011">
    <property type="entry name" value="MFS multidrug transporter, putative"/>
    <property type="match status" value="1"/>
</dbReference>
<dbReference type="SUPFAM" id="SSF103473">
    <property type="entry name" value="MFS general substrate transporter"/>
    <property type="match status" value="1"/>
</dbReference>
<feature type="domain" description="Major facilitator superfamily (MFS) profile" evidence="7">
    <location>
        <begin position="124"/>
        <end position="557"/>
    </location>
</feature>
<dbReference type="CDD" id="cd17323">
    <property type="entry name" value="MFS_Tpo1_MDR_like"/>
    <property type="match status" value="1"/>
</dbReference>
<dbReference type="PANTHER" id="PTHR23502:SF60">
    <property type="entry name" value="MAJOR FACILITATOR SUPERFAMILY (MFS) PROFILE DOMAIN-CONTAINING PROTEIN-RELATED"/>
    <property type="match status" value="1"/>
</dbReference>
<feature type="transmembrane region" description="Helical" evidence="6">
    <location>
        <begin position="163"/>
        <end position="182"/>
    </location>
</feature>
<evidence type="ECO:0000256" key="3">
    <source>
        <dbReference type="ARBA" id="ARBA00022989"/>
    </source>
</evidence>
<organism evidence="8 9">
    <name type="scientific">Cytospora leucostoma</name>
    <dbReference type="NCBI Taxonomy" id="1230097"/>
    <lineage>
        <taxon>Eukaryota</taxon>
        <taxon>Fungi</taxon>
        <taxon>Dikarya</taxon>
        <taxon>Ascomycota</taxon>
        <taxon>Pezizomycotina</taxon>
        <taxon>Sordariomycetes</taxon>
        <taxon>Sordariomycetidae</taxon>
        <taxon>Diaporthales</taxon>
        <taxon>Cytosporaceae</taxon>
        <taxon>Cytospora</taxon>
    </lineage>
</organism>
<evidence type="ECO:0000256" key="4">
    <source>
        <dbReference type="ARBA" id="ARBA00023136"/>
    </source>
</evidence>
<dbReference type="PROSITE" id="PS50850">
    <property type="entry name" value="MFS"/>
    <property type="match status" value="1"/>
</dbReference>
<comment type="subcellular location">
    <subcellularLocation>
        <location evidence="1">Membrane</location>
        <topology evidence="1">Multi-pass membrane protein</topology>
    </subcellularLocation>
</comment>
<keyword evidence="2 6" id="KW-0812">Transmembrane</keyword>
<dbReference type="GO" id="GO:0022857">
    <property type="term" value="F:transmembrane transporter activity"/>
    <property type="evidence" value="ECO:0007669"/>
    <property type="project" value="InterPro"/>
</dbReference>
<reference evidence="8 9" key="1">
    <citation type="submission" date="2015-09" db="EMBL/GenBank/DDBJ databases">
        <title>Host preference determinants of Valsa canker pathogens revealed by comparative genomics.</title>
        <authorList>
            <person name="Yin Z."/>
            <person name="Huang L."/>
        </authorList>
    </citation>
    <scope>NUCLEOTIDE SEQUENCE [LARGE SCALE GENOMIC DNA]</scope>
    <source>
        <strain evidence="8 9">SXYLt</strain>
    </source>
</reference>
<dbReference type="FunCoup" id="A0A423WX64">
    <property type="interactions" value="9"/>
</dbReference>
<accession>A0A423WX64</accession>
<feature type="transmembrane region" description="Helical" evidence="6">
    <location>
        <begin position="434"/>
        <end position="456"/>
    </location>
</feature>
<feature type="region of interest" description="Disordered" evidence="5">
    <location>
        <begin position="1"/>
        <end position="104"/>
    </location>
</feature>
<name>A0A423WX64_9PEZI</name>
<feature type="transmembrane region" description="Helical" evidence="6">
    <location>
        <begin position="529"/>
        <end position="552"/>
    </location>
</feature>
<feature type="transmembrane region" description="Helical" evidence="6">
    <location>
        <begin position="355"/>
        <end position="374"/>
    </location>
</feature>
<dbReference type="InterPro" id="IPR020846">
    <property type="entry name" value="MFS_dom"/>
</dbReference>
<dbReference type="PANTHER" id="PTHR23502">
    <property type="entry name" value="MAJOR FACILITATOR SUPERFAMILY"/>
    <property type="match status" value="1"/>
</dbReference>
<gene>
    <name evidence="8" type="ORF">VPNG_06051</name>
</gene>
<evidence type="ECO:0000256" key="2">
    <source>
        <dbReference type="ARBA" id="ARBA00022692"/>
    </source>
</evidence>
<keyword evidence="4 6" id="KW-0472">Membrane</keyword>
<evidence type="ECO:0000313" key="9">
    <source>
        <dbReference type="Proteomes" id="UP000285146"/>
    </source>
</evidence>
<evidence type="ECO:0000313" key="8">
    <source>
        <dbReference type="EMBL" id="ROW08058.1"/>
    </source>
</evidence>
<dbReference type="InterPro" id="IPR036259">
    <property type="entry name" value="MFS_trans_sf"/>
</dbReference>
<feature type="transmembrane region" description="Helical" evidence="6">
    <location>
        <begin position="495"/>
        <end position="517"/>
    </location>
</feature>
<dbReference type="EMBL" id="LKEB01000036">
    <property type="protein sequence ID" value="ROW08058.1"/>
    <property type="molecule type" value="Genomic_DNA"/>
</dbReference>
<feature type="transmembrane region" description="Helical" evidence="6">
    <location>
        <begin position="394"/>
        <end position="413"/>
    </location>
</feature>